<keyword evidence="5" id="KW-1185">Reference proteome</keyword>
<dbReference type="InterPro" id="IPR038136">
    <property type="entry name" value="CofD-like_dom_sf"/>
</dbReference>
<evidence type="ECO:0000256" key="3">
    <source>
        <dbReference type="SAM" id="Phobius"/>
    </source>
</evidence>
<dbReference type="PANTHER" id="PTHR30135">
    <property type="entry name" value="UNCHARACTERIZED PROTEIN YVCK-RELATED"/>
    <property type="match status" value="1"/>
</dbReference>
<reference evidence="5" key="1">
    <citation type="submission" date="2019-05" db="EMBL/GenBank/DDBJ databases">
        <title>Complete genome sequencing of Dialister sp. strain 5BBH33.</title>
        <authorList>
            <person name="Sakamoto M."/>
            <person name="Murakami T."/>
            <person name="Mori H."/>
        </authorList>
    </citation>
    <scope>NUCLEOTIDE SEQUENCE [LARGE SCALE GENOMIC DNA]</scope>
    <source>
        <strain evidence="5">5BBH33</strain>
    </source>
</reference>
<keyword evidence="3" id="KW-0472">Membrane</keyword>
<dbReference type="OrthoDB" id="9783842at2"/>
<comment type="subcellular location">
    <subcellularLocation>
        <location evidence="2">Cytoplasm</location>
    </subcellularLocation>
</comment>
<dbReference type="PANTHER" id="PTHR30135:SF3">
    <property type="entry name" value="GLUCONEOGENESIS FACTOR-RELATED"/>
    <property type="match status" value="1"/>
</dbReference>
<dbReference type="InterPro" id="IPR002882">
    <property type="entry name" value="CofD"/>
</dbReference>
<dbReference type="Gene3D" id="3.40.50.10680">
    <property type="entry name" value="CofD-like domains"/>
    <property type="match status" value="1"/>
</dbReference>
<sequence>MKHFVQWLYPGLSIKRWMLLFSVGIIILVFGATLIMNYQIFGVMEEHMLRLAYQITGSYSYTFLAICGTIMILAGIWIMLLAVRKLVKRFLELIAPDQKEVSKKLLSKIELSRGMRIVCIGGGHGLSMLLRGLKSKTSNISAIVTVADDGGSSGRLREEMGIIAPGDLRNCLVALADKESVLEQLFQYRFGGEGELAGHSLGNLFLAALIKEFGNPQNALEAASKVLNIRGQVIPATPERVRLVAKMSDGVSVEGESEISEYPQKAGKKVRIEKLSTIPDDPIAVGDALQAIKQADLITLGPGSLYTSVLPNLLVPEILQAIRESSAPVLYICNVMTQPGETTGFTVSDHLQAIIDHVGPGFVNFVLANNGTPRPEVLAQYAKVHAYPVRIDRAKVNDLGAVLIEADLLGIEKGAAQDNDVLANKIVQIHNLLKANIPPDALESYLRRSH</sequence>
<dbReference type="RefSeq" id="WP_022382875.1">
    <property type="nucleotide sequence ID" value="NZ_AP019697.1"/>
</dbReference>
<dbReference type="GO" id="GO:0043743">
    <property type="term" value="F:LPPG:FO 2-phospho-L-lactate transferase activity"/>
    <property type="evidence" value="ECO:0007669"/>
    <property type="project" value="InterPro"/>
</dbReference>
<dbReference type="KEGG" id="dho:Dia5BBH33_13410"/>
<evidence type="ECO:0000256" key="1">
    <source>
        <dbReference type="ARBA" id="ARBA00022490"/>
    </source>
</evidence>
<keyword evidence="1 2" id="KW-0963">Cytoplasm</keyword>
<dbReference type="GeneID" id="92716570"/>
<accession>A0A8D5A622</accession>
<dbReference type="SUPFAM" id="SSF142338">
    <property type="entry name" value="CofD-like"/>
    <property type="match status" value="1"/>
</dbReference>
<feature type="transmembrane region" description="Helical" evidence="3">
    <location>
        <begin position="20"/>
        <end position="41"/>
    </location>
</feature>
<dbReference type="InterPro" id="IPR010119">
    <property type="entry name" value="Gluconeogen_factor"/>
</dbReference>
<dbReference type="Pfam" id="PF01933">
    <property type="entry name" value="CofD"/>
    <property type="match status" value="1"/>
</dbReference>
<keyword evidence="3" id="KW-1133">Transmembrane helix</keyword>
<name>A0A8D5A622_9FIRM</name>
<evidence type="ECO:0000313" key="4">
    <source>
        <dbReference type="EMBL" id="BBK25406.1"/>
    </source>
</evidence>
<dbReference type="NCBIfam" id="TIGR01826">
    <property type="entry name" value="CofD_related"/>
    <property type="match status" value="1"/>
</dbReference>
<comment type="function">
    <text evidence="2">Required for morphogenesis under gluconeogenic growth conditions.</text>
</comment>
<evidence type="ECO:0000256" key="2">
    <source>
        <dbReference type="HAMAP-Rule" id="MF_00973"/>
    </source>
</evidence>
<protein>
    <recommendedName>
        <fullName evidence="2">Putative gluconeogenesis factor</fullName>
    </recommendedName>
</protein>
<organism evidence="4 5">
    <name type="scientific">Dialister hominis</name>
    <dbReference type="NCBI Taxonomy" id="2582419"/>
    <lineage>
        <taxon>Bacteria</taxon>
        <taxon>Bacillati</taxon>
        <taxon>Bacillota</taxon>
        <taxon>Negativicutes</taxon>
        <taxon>Veillonellales</taxon>
        <taxon>Veillonellaceae</taxon>
        <taxon>Dialister</taxon>
    </lineage>
</organism>
<gene>
    <name evidence="4" type="ORF">Dia5BBH33_13410</name>
</gene>
<proteinExistence type="inferred from homology"/>
<comment type="similarity">
    <text evidence="2">Belongs to the gluconeogenesis factor family.</text>
</comment>
<dbReference type="Proteomes" id="UP000320585">
    <property type="component" value="Chromosome"/>
</dbReference>
<dbReference type="EMBL" id="AP019697">
    <property type="protein sequence ID" value="BBK25406.1"/>
    <property type="molecule type" value="Genomic_DNA"/>
</dbReference>
<dbReference type="AlphaFoldDB" id="A0A8D5A622"/>
<feature type="transmembrane region" description="Helical" evidence="3">
    <location>
        <begin position="61"/>
        <end position="83"/>
    </location>
</feature>
<dbReference type="CDD" id="cd07187">
    <property type="entry name" value="YvcK_like"/>
    <property type="match status" value="1"/>
</dbReference>
<dbReference type="HAMAP" id="MF_00973">
    <property type="entry name" value="Gluconeogen_factor"/>
    <property type="match status" value="1"/>
</dbReference>
<evidence type="ECO:0000313" key="5">
    <source>
        <dbReference type="Proteomes" id="UP000320585"/>
    </source>
</evidence>
<dbReference type="GO" id="GO:0008360">
    <property type="term" value="P:regulation of cell shape"/>
    <property type="evidence" value="ECO:0007669"/>
    <property type="project" value="UniProtKB-UniRule"/>
</dbReference>
<keyword evidence="3" id="KW-0812">Transmembrane</keyword>
<dbReference type="GO" id="GO:0005737">
    <property type="term" value="C:cytoplasm"/>
    <property type="evidence" value="ECO:0007669"/>
    <property type="project" value="UniProtKB-SubCell"/>
</dbReference>